<evidence type="ECO:0000256" key="8">
    <source>
        <dbReference type="ARBA" id="ARBA00059351"/>
    </source>
</evidence>
<dbReference type="GO" id="GO:0035145">
    <property type="term" value="C:exon-exon junction complex"/>
    <property type="evidence" value="ECO:0007669"/>
    <property type="project" value="TreeGrafter"/>
</dbReference>
<dbReference type="GO" id="GO:0005829">
    <property type="term" value="C:cytosol"/>
    <property type="evidence" value="ECO:0007669"/>
    <property type="project" value="UniProtKB-ARBA"/>
</dbReference>
<evidence type="ECO:0000313" key="14">
    <source>
        <dbReference type="Proteomes" id="UP000314983"/>
    </source>
</evidence>
<evidence type="ECO:0000256" key="9">
    <source>
        <dbReference type="ARBA" id="ARBA00068726"/>
    </source>
</evidence>
<feature type="domain" description="MIF4G" evidence="12">
    <location>
        <begin position="768"/>
        <end position="981"/>
    </location>
</feature>
<evidence type="ECO:0000256" key="7">
    <source>
        <dbReference type="ARBA" id="ARBA00023161"/>
    </source>
</evidence>
<evidence type="ECO:0000256" key="3">
    <source>
        <dbReference type="ARBA" id="ARBA00022553"/>
    </source>
</evidence>
<dbReference type="Pfam" id="PF04050">
    <property type="entry name" value="Upf2"/>
    <property type="match status" value="1"/>
</dbReference>
<accession>A0A4W4DVT1</accession>
<keyword evidence="6" id="KW-0175">Coiled coil</keyword>
<feature type="domain" description="MIF4G" evidence="12">
    <location>
        <begin position="172"/>
        <end position="368"/>
    </location>
</feature>
<reference evidence="13" key="4">
    <citation type="submission" date="2025-08" db="UniProtKB">
        <authorList>
            <consortium name="Ensembl"/>
        </authorList>
    </citation>
    <scope>IDENTIFICATION</scope>
</reference>
<dbReference type="FunFam" id="1.25.40.180:FF:000023">
    <property type="entry name" value="regulator of nonsense transcripts 2 isoform X1"/>
    <property type="match status" value="1"/>
</dbReference>
<evidence type="ECO:0000256" key="2">
    <source>
        <dbReference type="ARBA" id="ARBA00022490"/>
    </source>
</evidence>
<dbReference type="SUPFAM" id="SSF48371">
    <property type="entry name" value="ARM repeat"/>
    <property type="match status" value="3"/>
</dbReference>
<comment type="function">
    <text evidence="8">Involved in nonsense-mediated decay (NMD) of mRNAs containing premature stop codons by associating with the nuclear exon junction complex (EJC). Recruited by UPF3B associated with the EJC core at the cytoplasmic side of the nuclear envelope and the subsequent formation of an UPF1-UPF2-UPF3 surveillance complex (including UPF1 bound to release factors at the stalled ribosome) is believed to activate NMD. In cooperation with UPF3B stimulates both ATPase and RNA helicase activities of UPF1. Binds spliced mRNA.</text>
</comment>
<keyword evidence="14" id="KW-1185">Reference proteome</keyword>
<dbReference type="GeneTree" id="ENSGT00530000064318"/>
<evidence type="ECO:0000256" key="5">
    <source>
        <dbReference type="ARBA" id="ARBA00022884"/>
    </source>
</evidence>
<feature type="domain" description="MIF4G" evidence="12">
    <location>
        <begin position="564"/>
        <end position="753"/>
    </location>
</feature>
<dbReference type="FunFam" id="1.25.40.180:FF:000014">
    <property type="entry name" value="Putative regulator of nonsense transcripts 2"/>
    <property type="match status" value="1"/>
</dbReference>
<keyword evidence="5" id="KW-0694">RNA-binding</keyword>
<comment type="subcellular location">
    <subcellularLocation>
        <location evidence="1">Cytoplasm</location>
        <location evidence="1">Perinuclear region</location>
    </subcellularLocation>
</comment>
<dbReference type="GO" id="GO:0003723">
    <property type="term" value="F:RNA binding"/>
    <property type="evidence" value="ECO:0007669"/>
    <property type="project" value="UniProtKB-KW"/>
</dbReference>
<feature type="compositionally biased region" description="Acidic residues" evidence="11">
    <location>
        <begin position="1021"/>
        <end position="1054"/>
    </location>
</feature>
<dbReference type="Gene3D" id="1.25.40.180">
    <property type="match status" value="3"/>
</dbReference>
<dbReference type="Ensembl" id="ENSEEET00000003463.2">
    <property type="protein sequence ID" value="ENSEEEP00000003412.2"/>
    <property type="gene ID" value="ENSEEEG00000001903.2"/>
</dbReference>
<dbReference type="AlphaFoldDB" id="A0A4W4DVT1"/>
<keyword evidence="7" id="KW-0866">Nonsense-mediated mRNA decay</keyword>
<feature type="region of interest" description="Disordered" evidence="11">
    <location>
        <begin position="1"/>
        <end position="163"/>
    </location>
</feature>
<feature type="region of interest" description="Disordered" evidence="11">
    <location>
        <begin position="1235"/>
        <end position="1281"/>
    </location>
</feature>
<dbReference type="SMART" id="SM00543">
    <property type="entry name" value="MIF4G"/>
    <property type="match status" value="3"/>
</dbReference>
<keyword evidence="4" id="KW-0677">Repeat</keyword>
<dbReference type="PANTHER" id="PTHR12839">
    <property type="entry name" value="NONSENSE-MEDIATED MRNA DECAY PROTEIN 2 UP-FRAMESHIFT SUPPRESSOR 2"/>
    <property type="match status" value="1"/>
</dbReference>
<keyword evidence="2" id="KW-0963">Cytoplasm</keyword>
<dbReference type="Gene3D" id="4.10.80.160">
    <property type="match status" value="1"/>
</dbReference>
<evidence type="ECO:0000256" key="10">
    <source>
        <dbReference type="ARBA" id="ARBA00080859"/>
    </source>
</evidence>
<organism evidence="13 14">
    <name type="scientific">Electrophorus electricus</name>
    <name type="common">Electric eel</name>
    <name type="synonym">Gymnotus electricus</name>
    <dbReference type="NCBI Taxonomy" id="8005"/>
    <lineage>
        <taxon>Eukaryota</taxon>
        <taxon>Metazoa</taxon>
        <taxon>Chordata</taxon>
        <taxon>Craniata</taxon>
        <taxon>Vertebrata</taxon>
        <taxon>Euteleostomi</taxon>
        <taxon>Actinopterygii</taxon>
        <taxon>Neopterygii</taxon>
        <taxon>Teleostei</taxon>
        <taxon>Ostariophysi</taxon>
        <taxon>Gymnotiformes</taxon>
        <taxon>Gymnotoidei</taxon>
        <taxon>Gymnotidae</taxon>
        <taxon>Electrophorus</taxon>
    </lineage>
</organism>
<dbReference type="Proteomes" id="UP000314983">
    <property type="component" value="Chromosome 2"/>
</dbReference>
<reference evidence="14" key="2">
    <citation type="journal article" date="2017" name="Sci. Adv.">
        <title>A tail of two voltages: Proteomic comparison of the three electric organs of the electric eel.</title>
        <authorList>
            <person name="Traeger L.L."/>
            <person name="Sabat G."/>
            <person name="Barrett-Wilt G.A."/>
            <person name="Wells G.B."/>
            <person name="Sussman M.R."/>
        </authorList>
    </citation>
    <scope>NUCLEOTIDE SEQUENCE [LARGE SCALE GENOMIC DNA]</scope>
</reference>
<dbReference type="InterPro" id="IPR003890">
    <property type="entry name" value="MIF4G-like_typ-3"/>
</dbReference>
<feature type="region of interest" description="Disordered" evidence="11">
    <location>
        <begin position="1017"/>
        <end position="1054"/>
    </location>
</feature>
<reference evidence="14" key="1">
    <citation type="journal article" date="2014" name="Science">
        <title>Nonhuman genetics. Genomic basis for the convergent evolution of electric organs.</title>
        <authorList>
            <person name="Gallant J.R."/>
            <person name="Traeger L.L."/>
            <person name="Volkening J.D."/>
            <person name="Moffett H."/>
            <person name="Chen P.H."/>
            <person name="Novina C.D."/>
            <person name="Phillips G.N.Jr."/>
            <person name="Anand R."/>
            <person name="Wells G.B."/>
            <person name="Pinch M."/>
            <person name="Guth R."/>
            <person name="Unguez G.A."/>
            <person name="Albert J.S."/>
            <person name="Zakon H.H."/>
            <person name="Samanta M.P."/>
            <person name="Sussman M.R."/>
        </authorList>
    </citation>
    <scope>NUCLEOTIDE SEQUENCE [LARGE SCALE GENOMIC DNA]</scope>
</reference>
<protein>
    <recommendedName>
        <fullName evidence="9">Regulator of nonsense transcripts 2</fullName>
    </recommendedName>
    <alternativeName>
        <fullName evidence="10">Up-frameshift suppressor 2 homolog</fullName>
    </alternativeName>
</protein>
<dbReference type="FunFam" id="4.10.80.160:FF:000002">
    <property type="entry name" value="Putative regulator of nonsense transcripts 2"/>
    <property type="match status" value="1"/>
</dbReference>
<dbReference type="OMA" id="DFQHHQI"/>
<dbReference type="InterPro" id="IPR007193">
    <property type="entry name" value="Upf2/Nmd2_C"/>
</dbReference>
<dbReference type="Gene3D" id="6.10.250.770">
    <property type="match status" value="1"/>
</dbReference>
<dbReference type="Pfam" id="PF02854">
    <property type="entry name" value="MIF4G"/>
    <property type="match status" value="3"/>
</dbReference>
<evidence type="ECO:0000256" key="6">
    <source>
        <dbReference type="ARBA" id="ARBA00023054"/>
    </source>
</evidence>
<dbReference type="FunFam" id="1.25.40.180:FF:000015">
    <property type="entry name" value="regulator of nonsense transcripts 2 isoform X1"/>
    <property type="match status" value="1"/>
</dbReference>
<reference evidence="13" key="5">
    <citation type="submission" date="2025-09" db="UniProtKB">
        <authorList>
            <consortium name="Ensembl"/>
        </authorList>
    </citation>
    <scope>IDENTIFICATION</scope>
</reference>
<dbReference type="InterPro" id="IPR039762">
    <property type="entry name" value="Nmd2/UPF2"/>
</dbReference>
<dbReference type="GO" id="GO:0048471">
    <property type="term" value="C:perinuclear region of cytoplasm"/>
    <property type="evidence" value="ECO:0007669"/>
    <property type="project" value="UniProtKB-SubCell"/>
</dbReference>
<reference evidence="13" key="3">
    <citation type="submission" date="2020-05" db="EMBL/GenBank/DDBJ databases">
        <title>Electrophorus electricus (electric eel) genome, fEleEle1, primary haplotype.</title>
        <authorList>
            <person name="Myers G."/>
            <person name="Meyer A."/>
            <person name="Fedrigo O."/>
            <person name="Formenti G."/>
            <person name="Rhie A."/>
            <person name="Tracey A."/>
            <person name="Sims Y."/>
            <person name="Jarvis E.D."/>
        </authorList>
    </citation>
    <scope>NUCLEOTIDE SEQUENCE [LARGE SCALE GENOMIC DNA]</scope>
</reference>
<evidence type="ECO:0000313" key="13">
    <source>
        <dbReference type="Ensembl" id="ENSEEEP00000003412.2"/>
    </source>
</evidence>
<evidence type="ECO:0000256" key="4">
    <source>
        <dbReference type="ARBA" id="ARBA00022737"/>
    </source>
</evidence>
<dbReference type="InterPro" id="IPR016024">
    <property type="entry name" value="ARM-type_fold"/>
</dbReference>
<name>A0A4W4DVT1_ELEEL</name>
<evidence type="ECO:0000256" key="1">
    <source>
        <dbReference type="ARBA" id="ARBA00004556"/>
    </source>
</evidence>
<sequence>MPAERKKSVNMDEKETGSFSNKEREKDRDGDRRPSSSREGKGKDDNKVSGKKDGSKSADEKKRRLEEEKRKKEEKERKKKEEEKQRAEEEQKRKMEEERRQQEEQEKKLLEEEAKRQKEEEAAQLKEKEEAQQLHQEAWERHQTRKELRGKNQHAHESRPEEAFFSRLDSSLKKNTAFVKKLRTLTEQQRDSLSHDFASLNLSKYIGEAVSSLVEAKLKISDVGCAVHLCSLFHQRYADFAPLLLATWKRHFEARKEEKAPNVSKLRTDLRFIAELTIVGLFTDKEGLSLIYEQLKNIISADRETHTHVSVVISFCKHCGDDIAGLVPRRVKSAAEKFILAFPPSEIISTEKQQPFQNLLREYFTSLTKHLKKDHRELQNIERQNRRILHSKGELSEDRHKQYEEFATCYQKLLANTQSLADLLDENMPELPQDKTVQEEHGPGIDIFTPGKPGDYELDGGIWEDEDARNFYENLVDLKAFVPAILFKDNEKASQGKDKEENKEASSTEELELELEALDIADDPLELEAADEAESEELAKKLLDEQEQEDEEASTGSHLKLIVDAFIQQLPNCVNRDLIDKAAMDFCMNMNTKSNRRKLVRALFTVPRQRLDLLPFYSRLVATLHPCMSDVAEDLCSMLKGDFRFHVRKKDQINIETKNKTVRFIGELAKFKMFSKTDTLHCLKMLLSDFSHHHIEMACTLLETCGRFLFRSPESHLRTSVLLEQMMRKKQAQHLDARYVTMVENAYYYCNPPPMEKTVRKKRPPLQEYIRKLLYKDLSKVTTEKVLRQMRKLPWQDPEMKSYLICCMVNIWNVKYNSIHCVANLLAGLVAYQEDVGIHVVDGVLEDIRLGMEVNQPKFNQRRISSAKFLGELYNYRMVESAVIFRTLFSFISFGVNPDGSPSPLDPPEHLFRIRLVCTLLDTCGQYFDRGSSKRKLDCFLIYFQRYIWWKKSLEVWTKDHPFPIDIDYMISDMLELLRPKMHLCSSLEEACRQVTELEREVLVKLGNCDGRCSSAMGEGEALDEEDEDDDDEGGAETEEQSGNESEMNEPEEEENTYIHTYTHTHTLTDIYIYTHTYPNRHNTDYLTDSNKENETDEENNEVLIRGGGLKHVACAEDDDFIQALDKMMLENLQQRSGEAVKVHQLDVAIPLQLKSQLKKGPAPSCTADADTDISDTMQFVMLTRKGNKQQFKILNVPLSSHLAANHFNQQQAEQEERMRMKKLTLDINERQEQEDYQEMMQSLAQRPAPANTNRERRPRYQHPKGAPNADLIFKTGGRRR</sequence>
<gene>
    <name evidence="13" type="primary">UPF2</name>
</gene>
<dbReference type="GO" id="GO:0000184">
    <property type="term" value="P:nuclear-transcribed mRNA catabolic process, nonsense-mediated decay"/>
    <property type="evidence" value="ECO:0007669"/>
    <property type="project" value="UniProtKB-KW"/>
</dbReference>
<keyword evidence="3" id="KW-0597">Phosphoprotein</keyword>
<proteinExistence type="predicted"/>
<evidence type="ECO:0000256" key="11">
    <source>
        <dbReference type="SAM" id="MobiDB-lite"/>
    </source>
</evidence>
<dbReference type="PANTHER" id="PTHR12839:SF7">
    <property type="entry name" value="REGULATOR OF NONSENSE TRANSCRIPTS 2"/>
    <property type="match status" value="1"/>
</dbReference>
<evidence type="ECO:0000259" key="12">
    <source>
        <dbReference type="SMART" id="SM00543"/>
    </source>
</evidence>